<feature type="region of interest" description="Disordered" evidence="1">
    <location>
        <begin position="258"/>
        <end position="284"/>
    </location>
</feature>
<feature type="region of interest" description="Disordered" evidence="1">
    <location>
        <begin position="390"/>
        <end position="410"/>
    </location>
</feature>
<organism evidence="2 3">
    <name type="scientific">Portunus trituberculatus</name>
    <name type="common">Swimming crab</name>
    <name type="synonym">Neptunus trituberculatus</name>
    <dbReference type="NCBI Taxonomy" id="210409"/>
    <lineage>
        <taxon>Eukaryota</taxon>
        <taxon>Metazoa</taxon>
        <taxon>Ecdysozoa</taxon>
        <taxon>Arthropoda</taxon>
        <taxon>Crustacea</taxon>
        <taxon>Multicrustacea</taxon>
        <taxon>Malacostraca</taxon>
        <taxon>Eumalacostraca</taxon>
        <taxon>Eucarida</taxon>
        <taxon>Decapoda</taxon>
        <taxon>Pleocyemata</taxon>
        <taxon>Brachyura</taxon>
        <taxon>Eubrachyura</taxon>
        <taxon>Portunoidea</taxon>
        <taxon>Portunidae</taxon>
        <taxon>Portuninae</taxon>
        <taxon>Portunus</taxon>
    </lineage>
</organism>
<evidence type="ECO:0000313" key="3">
    <source>
        <dbReference type="Proteomes" id="UP000324222"/>
    </source>
</evidence>
<proteinExistence type="predicted"/>
<dbReference type="AlphaFoldDB" id="A0A5B7FD09"/>
<feature type="compositionally biased region" description="Pro residues" evidence="1">
    <location>
        <begin position="518"/>
        <end position="538"/>
    </location>
</feature>
<comment type="caution">
    <text evidence="2">The sequence shown here is derived from an EMBL/GenBank/DDBJ whole genome shotgun (WGS) entry which is preliminary data.</text>
</comment>
<feature type="region of interest" description="Disordered" evidence="1">
    <location>
        <begin position="153"/>
        <end position="199"/>
    </location>
</feature>
<dbReference type="EMBL" id="VSRR010005646">
    <property type="protein sequence ID" value="MPC43003.1"/>
    <property type="molecule type" value="Genomic_DNA"/>
</dbReference>
<sequence>MVFLTSVRHQNNVIFPEEVFGLPLNKGSVTIVPTLVNSPRPRLGVGRGGGGLVGGARRGRPPMAVQYATGGLITKGGLGTAGRLSGKRHTTPQAVLNKSVVITPAQRTGGAAGRGIVTKGLKDIQLRPKPQISSPKAGPAPILGKIVKKIEKKEERESDDVVEAISTTSQATTTSTTTTDTTTTDLATPTGKASPVETLSDEKIEEITEEVASQTHSEVVLGQPSRTAVGFTRDTPQLAGLTGDARTGIVKPQVQARAEAVRDTQKTQPQNTTTTAAQSRPTASLTPLQSISNLLPQSTAVTSGYTQTQGYTQTPQPLFQPFLQPQNTAGTSNTSLASNVAQVAPQIHPTVTTSPVSSPITSAAGNFSYATANMDQNAVSRGTDSPLNLSQLLEGQPAGNPVSNSGNSEEISHHSALEYLNYTLSQSSSAFRRPEYPTGLSADLQSLLNSAQQPITSGNPAPASFPSYQAPYQYGANYRPTTSPYSYPAQYPHYPAQYPLSPAPPAQSMGQYGGLHPSPTPPYNSYPTPPPPAPPHARPPYASIGSFAHGPYPPM</sequence>
<name>A0A5B7FD09_PORTR</name>
<accession>A0A5B7FD09</accession>
<feature type="region of interest" description="Disordered" evidence="1">
    <location>
        <begin position="498"/>
        <end position="555"/>
    </location>
</feature>
<reference evidence="2 3" key="1">
    <citation type="submission" date="2019-05" db="EMBL/GenBank/DDBJ databases">
        <title>Another draft genome of Portunus trituberculatus and its Hox gene families provides insights of decapod evolution.</title>
        <authorList>
            <person name="Jeong J.-H."/>
            <person name="Song I."/>
            <person name="Kim S."/>
            <person name="Choi T."/>
            <person name="Kim D."/>
            <person name="Ryu S."/>
            <person name="Kim W."/>
        </authorList>
    </citation>
    <scope>NUCLEOTIDE SEQUENCE [LARGE SCALE GENOMIC DNA]</scope>
    <source>
        <tissue evidence="2">Muscle</tissue>
    </source>
</reference>
<dbReference type="Proteomes" id="UP000324222">
    <property type="component" value="Unassembled WGS sequence"/>
</dbReference>
<keyword evidence="3" id="KW-1185">Reference proteome</keyword>
<evidence type="ECO:0000313" key="2">
    <source>
        <dbReference type="EMBL" id="MPC43003.1"/>
    </source>
</evidence>
<evidence type="ECO:0000256" key="1">
    <source>
        <dbReference type="SAM" id="MobiDB-lite"/>
    </source>
</evidence>
<protein>
    <submittedName>
        <fullName evidence="2">Uncharacterized protein</fullName>
    </submittedName>
</protein>
<feature type="compositionally biased region" description="Low complexity" evidence="1">
    <location>
        <begin position="266"/>
        <end position="278"/>
    </location>
</feature>
<gene>
    <name evidence="2" type="ORF">E2C01_036638</name>
</gene>
<feature type="compositionally biased region" description="Low complexity" evidence="1">
    <location>
        <begin position="167"/>
        <end position="190"/>
    </location>
</feature>